<evidence type="ECO:0000256" key="1">
    <source>
        <dbReference type="ARBA" id="ARBA00004937"/>
    </source>
</evidence>
<dbReference type="AlphaFoldDB" id="A0AA35SKX4"/>
<dbReference type="PANTHER" id="PTHR23429:SF0">
    <property type="entry name" value="GLUCOSE-6-PHOSPHATE 1-DEHYDROGENASE"/>
    <property type="match status" value="1"/>
</dbReference>
<proteinExistence type="inferred from homology"/>
<dbReference type="InterPro" id="IPR036291">
    <property type="entry name" value="NAD(P)-bd_dom_sf"/>
</dbReference>
<dbReference type="GO" id="GO:0005829">
    <property type="term" value="C:cytosol"/>
    <property type="evidence" value="ECO:0007669"/>
    <property type="project" value="TreeGrafter"/>
</dbReference>
<feature type="domain" description="Glucose-6-phosphate dehydrogenase NAD-binding" evidence="9">
    <location>
        <begin position="15"/>
        <end position="196"/>
    </location>
</feature>
<dbReference type="PRINTS" id="PR00079">
    <property type="entry name" value="G6PDHDRGNASE"/>
</dbReference>
<keyword evidence="5 8" id="KW-0560">Oxidoreductase</keyword>
<dbReference type="GO" id="GO:0004345">
    <property type="term" value="F:glucose-6-phosphate dehydrogenase activity"/>
    <property type="evidence" value="ECO:0007669"/>
    <property type="project" value="UniProtKB-EC"/>
</dbReference>
<protein>
    <recommendedName>
        <fullName evidence="8">Glucose-6-phosphate 1-dehydrogenase</fullName>
        <ecNumber evidence="8">1.1.1.49</ecNumber>
    </recommendedName>
</protein>
<dbReference type="SUPFAM" id="SSF51735">
    <property type="entry name" value="NAD(P)-binding Rossmann-fold domains"/>
    <property type="match status" value="1"/>
</dbReference>
<dbReference type="Pfam" id="PF02781">
    <property type="entry name" value="G6PD_C"/>
    <property type="match status" value="1"/>
</dbReference>
<evidence type="ECO:0000256" key="4">
    <source>
        <dbReference type="ARBA" id="ARBA00022857"/>
    </source>
</evidence>
<dbReference type="GO" id="GO:0006006">
    <property type="term" value="P:glucose metabolic process"/>
    <property type="evidence" value="ECO:0007669"/>
    <property type="project" value="UniProtKB-KW"/>
</dbReference>
<evidence type="ECO:0000256" key="3">
    <source>
        <dbReference type="ARBA" id="ARBA00022526"/>
    </source>
</evidence>
<evidence type="ECO:0000256" key="7">
    <source>
        <dbReference type="ARBA" id="ARBA00047696"/>
    </source>
</evidence>
<name>A0AA35SKX4_GEOBA</name>
<comment type="similarity">
    <text evidence="2 8">Belongs to the glucose-6-phosphate dehydrogenase family.</text>
</comment>
<keyword evidence="3 8" id="KW-0313">Glucose metabolism</keyword>
<keyword evidence="12" id="KW-1185">Reference proteome</keyword>
<dbReference type="EMBL" id="CASHTH010002505">
    <property type="protein sequence ID" value="CAI8030902.1"/>
    <property type="molecule type" value="Genomic_DNA"/>
</dbReference>
<comment type="caution">
    <text evidence="11">The sequence shown here is derived from an EMBL/GenBank/DDBJ whole genome shotgun (WGS) entry which is preliminary data.</text>
</comment>
<evidence type="ECO:0000259" key="10">
    <source>
        <dbReference type="Pfam" id="PF02781"/>
    </source>
</evidence>
<dbReference type="PROSITE" id="PS00069">
    <property type="entry name" value="G6P_DEHYDROGENASE"/>
    <property type="match status" value="1"/>
</dbReference>
<dbReference type="InterPro" id="IPR022674">
    <property type="entry name" value="G6P_DH_NAD-bd"/>
</dbReference>
<dbReference type="Gene3D" id="3.30.360.10">
    <property type="entry name" value="Dihydrodipicolinate Reductase, domain 2"/>
    <property type="match status" value="1"/>
</dbReference>
<comment type="pathway">
    <text evidence="1 8">Carbohydrate degradation; pentose phosphate pathway; D-ribulose 5-phosphate from D-glucose 6-phosphate (oxidative stage): step 1/3.</text>
</comment>
<dbReference type="Pfam" id="PF00479">
    <property type="entry name" value="G6PD_N"/>
    <property type="match status" value="1"/>
</dbReference>
<evidence type="ECO:0000256" key="6">
    <source>
        <dbReference type="ARBA" id="ARBA00023277"/>
    </source>
</evidence>
<sequence>MIEAAPDSNGSTTLVIFGASGDLTRRKLVPALASLHSKGRLPLDLQILGVARSDMDDEQFRAILAEFLGSEGMTKPSPEQWAALSSRIHYLHGDVTSLQDLEAVKDKLASIEGNGGSHNRLYYLSLAPSLYRSAMSGLGESRMSEDFDGWRRLVVEKPFGTDLTSARELNDVAHSVFREDQVFRIDHYLGKETVQNLLVFRFANAIFEPLWNRNYIDHVQITVSETLKIDERGDYYDQTGVLRDMFQNHLLQLLTLVAMEPPHAFEAEALRNEKVKVLNAIRRIRPDDVGRHAIPGQYRTYRDESGVSPESDTATYAAVRLHVDNWRWQGVPFYLRSGKALRNKSTEIIIQFRSPPHMLFPLADDEDIPANTLAIFVQPDEGFHLEFQTKTPEAELQMRTAELEFHYHEAFSGQAIPDAYERLLLDALNGDASLFTRSDEIEQAWSIVDPIIEGFSLPTAPRPYYYSEGSWGPVEADRFMLTDGRAWLQAGRAGSAMP</sequence>
<comment type="function">
    <text evidence="8">Catalyzes the rate-limiting step of the oxidative pentose-phosphate pathway, which represents a route for the dissimilation of carbohydrates besides glycolysis.</text>
</comment>
<dbReference type="SUPFAM" id="SSF55347">
    <property type="entry name" value="Glyceraldehyde-3-phosphate dehydrogenase-like, C-terminal domain"/>
    <property type="match status" value="1"/>
</dbReference>
<evidence type="ECO:0000313" key="11">
    <source>
        <dbReference type="EMBL" id="CAI8030902.1"/>
    </source>
</evidence>
<keyword evidence="4 8" id="KW-0521">NADP</keyword>
<dbReference type="PIRSF" id="PIRSF000110">
    <property type="entry name" value="G6PD"/>
    <property type="match status" value="1"/>
</dbReference>
<dbReference type="InterPro" id="IPR001282">
    <property type="entry name" value="G6P_DH"/>
</dbReference>
<dbReference type="NCBIfam" id="TIGR00871">
    <property type="entry name" value="zwf"/>
    <property type="match status" value="1"/>
</dbReference>
<evidence type="ECO:0000259" key="9">
    <source>
        <dbReference type="Pfam" id="PF00479"/>
    </source>
</evidence>
<dbReference type="HAMAP" id="MF_00966">
    <property type="entry name" value="G6PD"/>
    <property type="match status" value="1"/>
</dbReference>
<evidence type="ECO:0000256" key="5">
    <source>
        <dbReference type="ARBA" id="ARBA00023002"/>
    </source>
</evidence>
<organism evidence="11 12">
    <name type="scientific">Geodia barretti</name>
    <name type="common">Barrett's horny sponge</name>
    <dbReference type="NCBI Taxonomy" id="519541"/>
    <lineage>
        <taxon>Eukaryota</taxon>
        <taxon>Metazoa</taxon>
        <taxon>Porifera</taxon>
        <taxon>Demospongiae</taxon>
        <taxon>Heteroscleromorpha</taxon>
        <taxon>Tetractinellida</taxon>
        <taxon>Astrophorina</taxon>
        <taxon>Geodiidae</taxon>
        <taxon>Geodia</taxon>
    </lineage>
</organism>
<dbReference type="InterPro" id="IPR019796">
    <property type="entry name" value="G6P_DH_AS"/>
</dbReference>
<evidence type="ECO:0000256" key="2">
    <source>
        <dbReference type="ARBA" id="ARBA00009975"/>
    </source>
</evidence>
<comment type="catalytic activity">
    <reaction evidence="7">
        <text>D-glucose 6-phosphate + NADP(+) = 6-phospho-D-glucono-1,5-lactone + NADPH + H(+)</text>
        <dbReference type="Rhea" id="RHEA:15841"/>
        <dbReference type="ChEBI" id="CHEBI:15378"/>
        <dbReference type="ChEBI" id="CHEBI:57783"/>
        <dbReference type="ChEBI" id="CHEBI:57955"/>
        <dbReference type="ChEBI" id="CHEBI:58349"/>
        <dbReference type="ChEBI" id="CHEBI:61548"/>
        <dbReference type="EC" id="1.1.1.49"/>
    </reaction>
    <physiologicalReaction direction="left-to-right" evidence="7">
        <dbReference type="Rhea" id="RHEA:15842"/>
    </physiologicalReaction>
</comment>
<dbReference type="InterPro" id="IPR022675">
    <property type="entry name" value="G6P_DH_C"/>
</dbReference>
<evidence type="ECO:0000313" key="12">
    <source>
        <dbReference type="Proteomes" id="UP001174909"/>
    </source>
</evidence>
<dbReference type="PANTHER" id="PTHR23429">
    <property type="entry name" value="GLUCOSE-6-PHOSPHATE 1-DEHYDROGENASE G6PD"/>
    <property type="match status" value="1"/>
</dbReference>
<keyword evidence="6 8" id="KW-0119">Carbohydrate metabolism</keyword>
<dbReference type="Proteomes" id="UP001174909">
    <property type="component" value="Unassembled WGS sequence"/>
</dbReference>
<gene>
    <name evidence="11" type="ORF">GBAR_LOCUS17536</name>
</gene>
<accession>A0AA35SKX4</accession>
<evidence type="ECO:0000256" key="8">
    <source>
        <dbReference type="RuleBase" id="RU362120"/>
    </source>
</evidence>
<dbReference type="GO" id="GO:0050661">
    <property type="term" value="F:NADP binding"/>
    <property type="evidence" value="ECO:0007669"/>
    <property type="project" value="InterPro"/>
</dbReference>
<dbReference type="Gene3D" id="3.40.50.720">
    <property type="entry name" value="NAD(P)-binding Rossmann-like Domain"/>
    <property type="match status" value="1"/>
</dbReference>
<dbReference type="GO" id="GO:0009051">
    <property type="term" value="P:pentose-phosphate shunt, oxidative branch"/>
    <property type="evidence" value="ECO:0007669"/>
    <property type="project" value="TreeGrafter"/>
</dbReference>
<dbReference type="EC" id="1.1.1.49" evidence="8"/>
<feature type="domain" description="Glucose-6-phosphate dehydrogenase C-terminal" evidence="10">
    <location>
        <begin position="198"/>
        <end position="487"/>
    </location>
</feature>
<reference evidence="11" key="1">
    <citation type="submission" date="2023-03" db="EMBL/GenBank/DDBJ databases">
        <authorList>
            <person name="Steffen K."/>
            <person name="Cardenas P."/>
        </authorList>
    </citation>
    <scope>NUCLEOTIDE SEQUENCE</scope>
</reference>